<evidence type="ECO:0000313" key="2">
    <source>
        <dbReference type="Proteomes" id="UP001207468"/>
    </source>
</evidence>
<organism evidence="1 2">
    <name type="scientific">Russula earlei</name>
    <dbReference type="NCBI Taxonomy" id="71964"/>
    <lineage>
        <taxon>Eukaryota</taxon>
        <taxon>Fungi</taxon>
        <taxon>Dikarya</taxon>
        <taxon>Basidiomycota</taxon>
        <taxon>Agaricomycotina</taxon>
        <taxon>Agaricomycetes</taxon>
        <taxon>Russulales</taxon>
        <taxon>Russulaceae</taxon>
        <taxon>Russula</taxon>
    </lineage>
</organism>
<dbReference type="EMBL" id="JAGFNK010000171">
    <property type="protein sequence ID" value="KAI9462043.1"/>
    <property type="molecule type" value="Genomic_DNA"/>
</dbReference>
<evidence type="ECO:0000313" key="1">
    <source>
        <dbReference type="EMBL" id="KAI9462043.1"/>
    </source>
</evidence>
<feature type="non-terminal residue" evidence="1">
    <location>
        <position position="220"/>
    </location>
</feature>
<sequence length="220" mass="24726">MYVEMTTEHDKEMANSWKGDADGILVFTGLFSAAVATLISVSVQDLRPSSQDTSDFYLANIYQLLADANGSHVPFPSTLRDPSVPFAPPTYAIWVNLFWFLSLVISLTCALLATMLQQWARRYIKITQPRYSSDKRARIRAFFSEGVAKLHLPLVVEALPALLHLSLFLFFSGLLVFLFNIHHTVFTAVACWIALCVAMYACITFMPILRRDSPYHAPLS</sequence>
<gene>
    <name evidence="1" type="ORF">F5148DRAFT_1000677</name>
</gene>
<proteinExistence type="predicted"/>
<dbReference type="Proteomes" id="UP001207468">
    <property type="component" value="Unassembled WGS sequence"/>
</dbReference>
<accession>A0ACC0U5A1</accession>
<protein>
    <submittedName>
        <fullName evidence="1">Uncharacterized protein</fullName>
    </submittedName>
</protein>
<name>A0ACC0U5A1_9AGAM</name>
<keyword evidence="2" id="KW-1185">Reference proteome</keyword>
<comment type="caution">
    <text evidence="1">The sequence shown here is derived from an EMBL/GenBank/DDBJ whole genome shotgun (WGS) entry which is preliminary data.</text>
</comment>
<reference evidence="1" key="1">
    <citation type="submission" date="2021-03" db="EMBL/GenBank/DDBJ databases">
        <title>Evolutionary priming and transition to the ectomycorrhizal habit in an iconic lineage of mushroom-forming fungi: is preadaptation a requirement?</title>
        <authorList>
            <consortium name="DOE Joint Genome Institute"/>
            <person name="Looney B.P."/>
            <person name="Miyauchi S."/>
            <person name="Morin E."/>
            <person name="Drula E."/>
            <person name="Courty P.E."/>
            <person name="Chicoki N."/>
            <person name="Fauchery L."/>
            <person name="Kohler A."/>
            <person name="Kuo A."/>
            <person name="LaButti K."/>
            <person name="Pangilinan J."/>
            <person name="Lipzen A."/>
            <person name="Riley R."/>
            <person name="Andreopoulos W."/>
            <person name="He G."/>
            <person name="Johnson J."/>
            <person name="Barry K.W."/>
            <person name="Grigoriev I.V."/>
            <person name="Nagy L."/>
            <person name="Hibbett D."/>
            <person name="Henrissat B."/>
            <person name="Matheny P.B."/>
            <person name="Labbe J."/>
            <person name="Martin A.F."/>
        </authorList>
    </citation>
    <scope>NUCLEOTIDE SEQUENCE</scope>
    <source>
        <strain evidence="1">BPL698</strain>
    </source>
</reference>